<evidence type="ECO:0000259" key="1">
    <source>
        <dbReference type="Pfam" id="PF00534"/>
    </source>
</evidence>
<dbReference type="RefSeq" id="WP_167052037.1">
    <property type="nucleotide sequence ID" value="NZ_JAAOZR010000001.1"/>
</dbReference>
<comment type="caution">
    <text evidence="3">The sequence shown here is derived from an EMBL/GenBank/DDBJ whole genome shotgun (WGS) entry which is preliminary data.</text>
</comment>
<dbReference type="SUPFAM" id="SSF53756">
    <property type="entry name" value="UDP-Glycosyltransferase/glycogen phosphorylase"/>
    <property type="match status" value="1"/>
</dbReference>
<dbReference type="InterPro" id="IPR001296">
    <property type="entry name" value="Glyco_trans_1"/>
</dbReference>
<dbReference type="Gene3D" id="3.40.50.2000">
    <property type="entry name" value="Glycogen Phosphorylase B"/>
    <property type="match status" value="2"/>
</dbReference>
<reference evidence="3 4" key="1">
    <citation type="submission" date="2021-03" db="EMBL/GenBank/DDBJ databases">
        <title>Genomic Encyclopedia of Type Strains, Phase IV (KMG-IV): sequencing the most valuable type-strain genomes for metagenomic binning, comparative biology and taxonomic classification.</title>
        <authorList>
            <person name="Goeker M."/>
        </authorList>
    </citation>
    <scope>NUCLEOTIDE SEQUENCE [LARGE SCALE GENOMIC DNA]</scope>
    <source>
        <strain evidence="3 4">DSM 24950</strain>
    </source>
</reference>
<accession>A0ABS4I8Q0</accession>
<keyword evidence="4" id="KW-1185">Reference proteome</keyword>
<dbReference type="Pfam" id="PF13477">
    <property type="entry name" value="Glyco_trans_4_2"/>
    <property type="match status" value="1"/>
</dbReference>
<dbReference type="InterPro" id="IPR050194">
    <property type="entry name" value="Glycosyltransferase_grp1"/>
</dbReference>
<dbReference type="PANTHER" id="PTHR45947:SF3">
    <property type="entry name" value="SULFOQUINOVOSYL TRANSFERASE SQD2"/>
    <property type="match status" value="1"/>
</dbReference>
<name>A0ABS4I8Q0_9BACL</name>
<dbReference type="EC" id="2.4.-.-" evidence="3"/>
<evidence type="ECO:0000313" key="4">
    <source>
        <dbReference type="Proteomes" id="UP001519344"/>
    </source>
</evidence>
<dbReference type="GO" id="GO:0016757">
    <property type="term" value="F:glycosyltransferase activity"/>
    <property type="evidence" value="ECO:0007669"/>
    <property type="project" value="UniProtKB-KW"/>
</dbReference>
<proteinExistence type="predicted"/>
<dbReference type="Proteomes" id="UP001519344">
    <property type="component" value="Unassembled WGS sequence"/>
</dbReference>
<gene>
    <name evidence="3" type="ORF">J2Z65_006319</name>
</gene>
<organism evidence="3 4">
    <name type="scientific">Paenibacillus aceris</name>
    <dbReference type="NCBI Taxonomy" id="869555"/>
    <lineage>
        <taxon>Bacteria</taxon>
        <taxon>Bacillati</taxon>
        <taxon>Bacillota</taxon>
        <taxon>Bacilli</taxon>
        <taxon>Bacillales</taxon>
        <taxon>Paenibacillaceae</taxon>
        <taxon>Paenibacillus</taxon>
    </lineage>
</organism>
<dbReference type="PANTHER" id="PTHR45947">
    <property type="entry name" value="SULFOQUINOVOSYL TRANSFERASE SQD2"/>
    <property type="match status" value="1"/>
</dbReference>
<dbReference type="EMBL" id="JAGGKV010000028">
    <property type="protein sequence ID" value="MBP1967055.1"/>
    <property type="molecule type" value="Genomic_DNA"/>
</dbReference>
<sequence length="388" mass="44245">MKKKILFCATVDSHFKAFHLPYLKFFKEHDWEVHVASYGNIELPYVDKKYNVHFSRSPFNKVNIKAFFELRRIMAENNYDIMHFHIPVSATLGRIAAMKYRKNGTKVFYTSHGHYYYKGAPLLSWLLYFPLEKALAYVTDCLITINEEDYQLSLNKQRGAKKIVKVHGMGVDLNRFGPVLSHEKNLLRNKHGFHKDDFILIYPAELNVNKNQKVLIETVTELKQRIPNVRLLLPGQGDMEEEYKQFAKQLDVDQNVKFLGFRKDIDELIKLSDVSVASSIREGLGLNLIEGMACGKPMVAVNNRGHRELVIEGVNGHLTAYNPVEIADKLHAIAKSKEVAKRMGEASLAAAELFSLRAAVNEMMNIYRTNVADMADLGDYIKGSVYGG</sequence>
<evidence type="ECO:0000313" key="3">
    <source>
        <dbReference type="EMBL" id="MBP1967055.1"/>
    </source>
</evidence>
<feature type="domain" description="Glycosyl transferase family 1" evidence="1">
    <location>
        <begin position="185"/>
        <end position="346"/>
    </location>
</feature>
<evidence type="ECO:0000259" key="2">
    <source>
        <dbReference type="Pfam" id="PF13477"/>
    </source>
</evidence>
<keyword evidence="3" id="KW-0808">Transferase</keyword>
<dbReference type="InterPro" id="IPR028098">
    <property type="entry name" value="Glyco_trans_4-like_N"/>
</dbReference>
<keyword evidence="3" id="KW-0328">Glycosyltransferase</keyword>
<dbReference type="CDD" id="cd03808">
    <property type="entry name" value="GT4_CapM-like"/>
    <property type="match status" value="1"/>
</dbReference>
<dbReference type="Pfam" id="PF00534">
    <property type="entry name" value="Glycos_transf_1"/>
    <property type="match status" value="1"/>
</dbReference>
<protein>
    <submittedName>
        <fullName evidence="3">Glycosyltransferase EpsD</fullName>
        <ecNumber evidence="3">2.4.-.-</ecNumber>
    </submittedName>
</protein>
<feature type="domain" description="Glycosyltransferase subfamily 4-like N-terminal" evidence="2">
    <location>
        <begin position="4"/>
        <end position="146"/>
    </location>
</feature>